<evidence type="ECO:0000313" key="3">
    <source>
        <dbReference type="Proteomes" id="UP000054709"/>
    </source>
</evidence>
<dbReference type="EMBL" id="LCZJ02000019">
    <property type="protein sequence ID" value="KTD86745.1"/>
    <property type="molecule type" value="Genomic_DNA"/>
</dbReference>
<reference evidence="2 3" key="1">
    <citation type="journal article" date="2015" name="Int. Biodeterior. Biodegradation">
        <title>Physiological and genetic screening methods for the isolation of methyl tert-butyl ether-degrading bacteria for bioremediation purposes.</title>
        <authorList>
            <person name="Guisado I.M."/>
            <person name="Purswani J."/>
            <person name="Gonzalez Lopez J."/>
            <person name="Pozo C."/>
        </authorList>
    </citation>
    <scope>NUCLEOTIDE SEQUENCE [LARGE SCALE GENOMIC DNA]</scope>
    <source>
        <strain evidence="2 3">SH7</strain>
    </source>
</reference>
<sequence>MKRPLGVTLISCFYIFGAVALIVTAIFFNADADEFGIADRFGLPNFPEQLFRVILAINSLVLSYGYMRLKKWGFWLMIMYSFGFGLISYNLLYSQNQQPFIGNLIWSAIVLIYSFFVRKSFFLTEKNG</sequence>
<keyword evidence="1" id="KW-1133">Transmembrane helix</keyword>
<dbReference type="RefSeq" id="WP_060623633.1">
    <property type="nucleotide sequence ID" value="NZ_LCZJ02000019.1"/>
</dbReference>
<protein>
    <recommendedName>
        <fullName evidence="4">DoxX family protein</fullName>
    </recommendedName>
</protein>
<comment type="caution">
    <text evidence="2">The sequence shown here is derived from an EMBL/GenBank/DDBJ whole genome shotgun (WGS) entry which is preliminary data.</text>
</comment>
<keyword evidence="1" id="KW-0812">Transmembrane</keyword>
<feature type="transmembrane region" description="Helical" evidence="1">
    <location>
        <begin position="74"/>
        <end position="93"/>
    </location>
</feature>
<dbReference type="OrthoDB" id="2074929at2"/>
<dbReference type="AlphaFoldDB" id="A0A0W1AZM1"/>
<name>A0A0W1AZM1_9BACL</name>
<accession>A0A0W1AZM1</accession>
<dbReference type="Proteomes" id="UP000054709">
    <property type="component" value="Unassembled WGS sequence"/>
</dbReference>
<evidence type="ECO:0000256" key="1">
    <source>
        <dbReference type="SAM" id="Phobius"/>
    </source>
</evidence>
<organism evidence="2 3">
    <name type="scientific">Paenibacillus etheri</name>
    <dbReference type="NCBI Taxonomy" id="1306852"/>
    <lineage>
        <taxon>Bacteria</taxon>
        <taxon>Bacillati</taxon>
        <taxon>Bacillota</taxon>
        <taxon>Bacilli</taxon>
        <taxon>Bacillales</taxon>
        <taxon>Paenibacillaceae</taxon>
        <taxon>Paenibacillus</taxon>
    </lineage>
</organism>
<gene>
    <name evidence="2" type="ORF">UQ64_14975</name>
</gene>
<evidence type="ECO:0008006" key="4">
    <source>
        <dbReference type="Google" id="ProtNLM"/>
    </source>
</evidence>
<keyword evidence="3" id="KW-1185">Reference proteome</keyword>
<keyword evidence="1" id="KW-0472">Membrane</keyword>
<feature type="transmembrane region" description="Helical" evidence="1">
    <location>
        <begin position="7"/>
        <end position="30"/>
    </location>
</feature>
<feature type="transmembrane region" description="Helical" evidence="1">
    <location>
        <begin position="99"/>
        <end position="117"/>
    </location>
</feature>
<evidence type="ECO:0000313" key="2">
    <source>
        <dbReference type="EMBL" id="KTD86745.1"/>
    </source>
</evidence>
<feature type="transmembrane region" description="Helical" evidence="1">
    <location>
        <begin position="50"/>
        <end position="67"/>
    </location>
</feature>
<proteinExistence type="predicted"/>